<evidence type="ECO:0000313" key="2">
    <source>
        <dbReference type="Proteomes" id="UP001057402"/>
    </source>
</evidence>
<keyword evidence="2" id="KW-1185">Reference proteome</keyword>
<sequence length="184" mass="21970">MVEDLITRCLLMVLGYAYPAFQCFKSIEKRRVNDRELRFWCQFWILMAILTIVERVADVVISWLPMYGELKLAFIIYLWYPKTQGTGYIYEKLLQPFITDHENDFETKLLIWRTRAWELSIYFMQNCSDLTQSFYFKFLEYMAGRSGNSSQVITKKNKKNPIPVPPPNIVPTFFKPGKNKKRYD</sequence>
<dbReference type="EMBL" id="CM042886">
    <property type="protein sequence ID" value="KAI4341985.1"/>
    <property type="molecule type" value="Genomic_DNA"/>
</dbReference>
<dbReference type="Proteomes" id="UP001057402">
    <property type="component" value="Chromosome 7"/>
</dbReference>
<gene>
    <name evidence="1" type="ORF">MLD38_026650</name>
</gene>
<comment type="caution">
    <text evidence="1">The sequence shown here is derived from an EMBL/GenBank/DDBJ whole genome shotgun (WGS) entry which is preliminary data.</text>
</comment>
<evidence type="ECO:0000313" key="1">
    <source>
        <dbReference type="EMBL" id="KAI4341985.1"/>
    </source>
</evidence>
<reference evidence="2" key="1">
    <citation type="journal article" date="2023" name="Front. Plant Sci.">
        <title>Chromosomal-level genome assembly of Melastoma candidum provides insights into trichome evolution.</title>
        <authorList>
            <person name="Zhong Y."/>
            <person name="Wu W."/>
            <person name="Sun C."/>
            <person name="Zou P."/>
            <person name="Liu Y."/>
            <person name="Dai S."/>
            <person name="Zhou R."/>
        </authorList>
    </citation>
    <scope>NUCLEOTIDE SEQUENCE [LARGE SCALE GENOMIC DNA]</scope>
</reference>
<protein>
    <submittedName>
        <fullName evidence="1">Uncharacterized protein</fullName>
    </submittedName>
</protein>
<organism evidence="1 2">
    <name type="scientific">Melastoma candidum</name>
    <dbReference type="NCBI Taxonomy" id="119954"/>
    <lineage>
        <taxon>Eukaryota</taxon>
        <taxon>Viridiplantae</taxon>
        <taxon>Streptophyta</taxon>
        <taxon>Embryophyta</taxon>
        <taxon>Tracheophyta</taxon>
        <taxon>Spermatophyta</taxon>
        <taxon>Magnoliopsida</taxon>
        <taxon>eudicotyledons</taxon>
        <taxon>Gunneridae</taxon>
        <taxon>Pentapetalae</taxon>
        <taxon>rosids</taxon>
        <taxon>malvids</taxon>
        <taxon>Myrtales</taxon>
        <taxon>Melastomataceae</taxon>
        <taxon>Melastomatoideae</taxon>
        <taxon>Melastomateae</taxon>
        <taxon>Melastoma</taxon>
    </lineage>
</organism>
<name>A0ACB9P060_9MYRT</name>
<accession>A0ACB9P060</accession>
<proteinExistence type="predicted"/>